<sequence length="340" mass="39797">MPKKKKYSFLDKLLYFINSIVATALLLSYFLAFVSPKTVPVFSVASLAVPFLIIANAIFFVYWVFKLRKHFILSGLILLLGWLFLPPFIKFSSKNTARNTDVKVMSYNVRMFNLYNWIKEDGISEKITEFIKEKDPDILAIQEYHHSKKRNLKFPYSYYVPKSKKNNFGLAIFSKYKIINKGSLDFKNSANNAIYIDVIKNKDTIRVYNLHLQSLRLNPKKENFGESSSEKLIGRLKNGFIKQASQVEVFLAHEKQWNRKKVICGDFNNTAFSWVYRQLCKDKKDAFEIAGNGFGKSFNYFFPMRIDFILTDESTNINNFKTYTPKYSDHFPIMSRINFE</sequence>
<dbReference type="InterPro" id="IPR036691">
    <property type="entry name" value="Endo/exonu/phosph_ase_sf"/>
</dbReference>
<keyword evidence="4" id="KW-1185">Reference proteome</keyword>
<evidence type="ECO:0000256" key="1">
    <source>
        <dbReference type="SAM" id="Phobius"/>
    </source>
</evidence>
<feature type="domain" description="Endonuclease/exonuclease/phosphatase" evidence="2">
    <location>
        <begin position="105"/>
        <end position="330"/>
    </location>
</feature>
<feature type="transmembrane region" description="Helical" evidence="1">
    <location>
        <begin position="71"/>
        <end position="89"/>
    </location>
</feature>
<dbReference type="InterPro" id="IPR005135">
    <property type="entry name" value="Endo/exonuclease/phosphatase"/>
</dbReference>
<reference evidence="3 4" key="1">
    <citation type="submission" date="2017-07" db="EMBL/GenBank/DDBJ databases">
        <authorList>
            <person name="Sun Z.S."/>
            <person name="Albrecht U."/>
            <person name="Echele G."/>
            <person name="Lee C.C."/>
        </authorList>
    </citation>
    <scope>NUCLEOTIDE SEQUENCE [LARGE SCALE GENOMIC DNA]</scope>
    <source>
        <strain evidence="4">type strain: KCTC 22618</strain>
    </source>
</reference>
<name>A0A238UCE1_9FLAO</name>
<protein>
    <recommendedName>
        <fullName evidence="2">Endonuclease/exonuclease/phosphatase domain-containing protein</fullName>
    </recommendedName>
</protein>
<evidence type="ECO:0000313" key="3">
    <source>
        <dbReference type="EMBL" id="SNR16839.1"/>
    </source>
</evidence>
<dbReference type="SUPFAM" id="SSF56219">
    <property type="entry name" value="DNase I-like"/>
    <property type="match status" value="1"/>
</dbReference>
<dbReference type="Pfam" id="PF03372">
    <property type="entry name" value="Exo_endo_phos"/>
    <property type="match status" value="1"/>
</dbReference>
<dbReference type="CDD" id="cd09084">
    <property type="entry name" value="EEP-2"/>
    <property type="match status" value="1"/>
</dbReference>
<dbReference type="Proteomes" id="UP000215214">
    <property type="component" value="Chromosome TJEJU"/>
</dbReference>
<accession>A0A238UCE1</accession>
<dbReference type="KEGG" id="tje:TJEJU_3186"/>
<evidence type="ECO:0000259" key="2">
    <source>
        <dbReference type="Pfam" id="PF03372"/>
    </source>
</evidence>
<keyword evidence="1" id="KW-0812">Transmembrane</keyword>
<dbReference type="OrthoDB" id="635146at2"/>
<feature type="transmembrane region" description="Helical" evidence="1">
    <location>
        <begin position="41"/>
        <end position="64"/>
    </location>
</feature>
<dbReference type="EMBL" id="LT899436">
    <property type="protein sequence ID" value="SNR16839.1"/>
    <property type="molecule type" value="Genomic_DNA"/>
</dbReference>
<evidence type="ECO:0000313" key="4">
    <source>
        <dbReference type="Proteomes" id="UP000215214"/>
    </source>
</evidence>
<dbReference type="RefSeq" id="WP_095073678.1">
    <property type="nucleotide sequence ID" value="NZ_LT899436.1"/>
</dbReference>
<dbReference type="Gene3D" id="3.60.10.10">
    <property type="entry name" value="Endonuclease/exonuclease/phosphatase"/>
    <property type="match status" value="1"/>
</dbReference>
<gene>
    <name evidence="3" type="ORF">TJEJU_3186</name>
</gene>
<organism evidence="3 4">
    <name type="scientific">Tenacibaculum jejuense</name>
    <dbReference type="NCBI Taxonomy" id="584609"/>
    <lineage>
        <taxon>Bacteria</taxon>
        <taxon>Pseudomonadati</taxon>
        <taxon>Bacteroidota</taxon>
        <taxon>Flavobacteriia</taxon>
        <taxon>Flavobacteriales</taxon>
        <taxon>Flavobacteriaceae</taxon>
        <taxon>Tenacibaculum</taxon>
    </lineage>
</organism>
<keyword evidence="1" id="KW-1133">Transmembrane helix</keyword>
<keyword evidence="1" id="KW-0472">Membrane</keyword>
<proteinExistence type="predicted"/>
<feature type="transmembrane region" description="Helical" evidence="1">
    <location>
        <begin position="12"/>
        <end position="35"/>
    </location>
</feature>
<dbReference type="GO" id="GO:0003824">
    <property type="term" value="F:catalytic activity"/>
    <property type="evidence" value="ECO:0007669"/>
    <property type="project" value="InterPro"/>
</dbReference>
<dbReference type="AlphaFoldDB" id="A0A238UCE1"/>